<accession>A0A0C2IB48</accession>
<keyword evidence="2" id="KW-1185">Reference proteome</keyword>
<sequence length="101" mass="11585">MTVCDSNIAPLLPSFSAIQRNIQMIRKKSTTQYIVPENASQLIIPEEFHYTFREEQFLIFDSGINTANRIIIFSSLRCLNILSNSPHIYFDATFKVVQIDG</sequence>
<dbReference type="AlphaFoldDB" id="A0A0C2IB48"/>
<dbReference type="OrthoDB" id="6613654at2759"/>
<dbReference type="EMBL" id="JWZT01004937">
    <property type="protein sequence ID" value="KII62578.1"/>
    <property type="molecule type" value="Genomic_DNA"/>
</dbReference>
<dbReference type="OMA" id="HYTFREE"/>
<comment type="caution">
    <text evidence="1">The sequence shown here is derived from an EMBL/GenBank/DDBJ whole genome shotgun (WGS) entry which is preliminary data.</text>
</comment>
<evidence type="ECO:0000313" key="1">
    <source>
        <dbReference type="EMBL" id="KII62578.1"/>
    </source>
</evidence>
<protein>
    <submittedName>
        <fullName evidence="1">Uncharacterized protein</fullName>
    </submittedName>
</protein>
<dbReference type="Proteomes" id="UP000031668">
    <property type="component" value="Unassembled WGS sequence"/>
</dbReference>
<organism evidence="1 2">
    <name type="scientific">Thelohanellus kitauei</name>
    <name type="common">Myxosporean</name>
    <dbReference type="NCBI Taxonomy" id="669202"/>
    <lineage>
        <taxon>Eukaryota</taxon>
        <taxon>Metazoa</taxon>
        <taxon>Cnidaria</taxon>
        <taxon>Myxozoa</taxon>
        <taxon>Myxosporea</taxon>
        <taxon>Bivalvulida</taxon>
        <taxon>Platysporina</taxon>
        <taxon>Myxobolidae</taxon>
        <taxon>Thelohanellus</taxon>
    </lineage>
</organism>
<name>A0A0C2IB48_THEKT</name>
<reference evidence="1 2" key="1">
    <citation type="journal article" date="2014" name="Genome Biol. Evol.">
        <title>The genome of the myxosporean Thelohanellus kitauei shows adaptations to nutrient acquisition within its fish host.</title>
        <authorList>
            <person name="Yang Y."/>
            <person name="Xiong J."/>
            <person name="Zhou Z."/>
            <person name="Huo F."/>
            <person name="Miao W."/>
            <person name="Ran C."/>
            <person name="Liu Y."/>
            <person name="Zhang J."/>
            <person name="Feng J."/>
            <person name="Wang M."/>
            <person name="Wang M."/>
            <person name="Wang L."/>
            <person name="Yao B."/>
        </authorList>
    </citation>
    <scope>NUCLEOTIDE SEQUENCE [LARGE SCALE GENOMIC DNA]</scope>
    <source>
        <strain evidence="1">Wuqing</strain>
    </source>
</reference>
<evidence type="ECO:0000313" key="2">
    <source>
        <dbReference type="Proteomes" id="UP000031668"/>
    </source>
</evidence>
<proteinExistence type="predicted"/>
<gene>
    <name evidence="1" type="ORF">RF11_05209</name>
</gene>